<keyword evidence="3 6" id="KW-0812">Transmembrane</keyword>
<keyword evidence="4 6" id="KW-1133">Transmembrane helix</keyword>
<feature type="transmembrane region" description="Helical" evidence="6">
    <location>
        <begin position="324"/>
        <end position="348"/>
    </location>
</feature>
<dbReference type="GO" id="GO:0005886">
    <property type="term" value="C:plasma membrane"/>
    <property type="evidence" value="ECO:0007669"/>
    <property type="project" value="UniProtKB-SubCell"/>
</dbReference>
<feature type="transmembrane region" description="Helical" evidence="6">
    <location>
        <begin position="294"/>
        <end position="312"/>
    </location>
</feature>
<dbReference type="AlphaFoldDB" id="A0A1G2RAI0"/>
<feature type="transmembrane region" description="Helical" evidence="6">
    <location>
        <begin position="48"/>
        <end position="72"/>
    </location>
</feature>
<evidence type="ECO:0000256" key="2">
    <source>
        <dbReference type="ARBA" id="ARBA00022475"/>
    </source>
</evidence>
<keyword evidence="2" id="KW-1003">Cell membrane</keyword>
<sequence length="412" mass="45123">MDKIKKLFFSQTSRDTLISFAGLGTIAVAGMVFSIITARGLGPSLFGIFSALNALVTLLSSLGDLGISSALVNFIPKVKDNRNVLISVTFWFQLAVTLMLTLALMAAGLFNRYLIPGSTTIQFIIIGVLTGFYVLQGFALGIFNAERKFFQASFIQAMDSIVKLSIVAGLFFNQQLNIEVALIANLISCGLSLIYGFSGEFRNIRPIFPRAQMTEIFKFSKWIALSRAFSVTISRIDIILLNILSGSFQTGIYSAAARIALLFALLVSSLSSVVAPRFSAFRKNEEMLGYLKKVAAMIGGISVLMLFTVVIADPLVPWVFGDEYLPAIPVFRALAIAMIPFLLNVVTTQPLIYYFNKPQIFARITILQVIIIVSLDLLLIPRFQAIAPAISMGVSNLVVLVITGWQLSRLLK</sequence>
<feature type="transmembrane region" description="Helical" evidence="6">
    <location>
        <begin position="255"/>
        <end position="274"/>
    </location>
</feature>
<feature type="transmembrane region" description="Helical" evidence="6">
    <location>
        <begin position="121"/>
        <end position="142"/>
    </location>
</feature>
<dbReference type="InterPro" id="IPR050833">
    <property type="entry name" value="Poly_Biosynth_Transport"/>
</dbReference>
<proteinExistence type="predicted"/>
<feature type="transmembrane region" description="Helical" evidence="6">
    <location>
        <begin position="154"/>
        <end position="172"/>
    </location>
</feature>
<comment type="subcellular location">
    <subcellularLocation>
        <location evidence="1">Cell membrane</location>
        <topology evidence="1">Multi-pass membrane protein</topology>
    </subcellularLocation>
</comment>
<dbReference type="EMBL" id="MHTX01000001">
    <property type="protein sequence ID" value="OHA69081.1"/>
    <property type="molecule type" value="Genomic_DNA"/>
</dbReference>
<comment type="caution">
    <text evidence="7">The sequence shown here is derived from an EMBL/GenBank/DDBJ whole genome shotgun (WGS) entry which is preliminary data.</text>
</comment>
<feature type="transmembrane region" description="Helical" evidence="6">
    <location>
        <begin position="386"/>
        <end position="407"/>
    </location>
</feature>
<gene>
    <name evidence="7" type="ORF">A3D59_02065</name>
</gene>
<evidence type="ECO:0000256" key="6">
    <source>
        <dbReference type="SAM" id="Phobius"/>
    </source>
</evidence>
<dbReference type="Proteomes" id="UP000179258">
    <property type="component" value="Unassembled WGS sequence"/>
</dbReference>
<feature type="transmembrane region" description="Helical" evidence="6">
    <location>
        <begin position="84"/>
        <end position="109"/>
    </location>
</feature>
<dbReference type="PANTHER" id="PTHR30250">
    <property type="entry name" value="PST FAMILY PREDICTED COLANIC ACID TRANSPORTER"/>
    <property type="match status" value="1"/>
</dbReference>
<feature type="transmembrane region" description="Helical" evidence="6">
    <location>
        <begin position="360"/>
        <end position="380"/>
    </location>
</feature>
<feature type="transmembrane region" description="Helical" evidence="6">
    <location>
        <begin position="219"/>
        <end position="243"/>
    </location>
</feature>
<evidence type="ECO:0000256" key="3">
    <source>
        <dbReference type="ARBA" id="ARBA00022692"/>
    </source>
</evidence>
<evidence type="ECO:0000313" key="8">
    <source>
        <dbReference type="Proteomes" id="UP000179258"/>
    </source>
</evidence>
<dbReference type="PANTHER" id="PTHR30250:SF11">
    <property type="entry name" value="O-ANTIGEN TRANSPORTER-RELATED"/>
    <property type="match status" value="1"/>
</dbReference>
<feature type="transmembrane region" description="Helical" evidence="6">
    <location>
        <begin position="178"/>
        <end position="198"/>
    </location>
</feature>
<evidence type="ECO:0000256" key="5">
    <source>
        <dbReference type="ARBA" id="ARBA00023136"/>
    </source>
</evidence>
<reference evidence="7 8" key="1">
    <citation type="journal article" date="2016" name="Nat. Commun.">
        <title>Thousands of microbial genomes shed light on interconnected biogeochemical processes in an aquifer system.</title>
        <authorList>
            <person name="Anantharaman K."/>
            <person name="Brown C.T."/>
            <person name="Hug L.A."/>
            <person name="Sharon I."/>
            <person name="Castelle C.J."/>
            <person name="Probst A.J."/>
            <person name="Thomas B.C."/>
            <person name="Singh A."/>
            <person name="Wilkins M.J."/>
            <person name="Karaoz U."/>
            <person name="Brodie E.L."/>
            <person name="Williams K.H."/>
            <person name="Hubbard S.S."/>
            <person name="Banfield J.F."/>
        </authorList>
    </citation>
    <scope>NUCLEOTIDE SEQUENCE [LARGE SCALE GENOMIC DNA]</scope>
</reference>
<keyword evidence="5 6" id="KW-0472">Membrane</keyword>
<protein>
    <submittedName>
        <fullName evidence="7">Uncharacterized protein</fullName>
    </submittedName>
</protein>
<evidence type="ECO:0000313" key="7">
    <source>
        <dbReference type="EMBL" id="OHA69081.1"/>
    </source>
</evidence>
<evidence type="ECO:0000256" key="1">
    <source>
        <dbReference type="ARBA" id="ARBA00004651"/>
    </source>
</evidence>
<dbReference type="Pfam" id="PF13440">
    <property type="entry name" value="Polysacc_synt_3"/>
    <property type="match status" value="1"/>
</dbReference>
<name>A0A1G2RAI0_9BACT</name>
<evidence type="ECO:0000256" key="4">
    <source>
        <dbReference type="ARBA" id="ARBA00022989"/>
    </source>
</evidence>
<feature type="transmembrane region" description="Helical" evidence="6">
    <location>
        <begin position="20"/>
        <end position="42"/>
    </location>
</feature>
<accession>A0A1G2RAI0</accession>
<organism evidence="7 8">
    <name type="scientific">Candidatus Wildermuthbacteria bacterium RIFCSPHIGHO2_02_FULL_47_17</name>
    <dbReference type="NCBI Taxonomy" id="1802452"/>
    <lineage>
        <taxon>Bacteria</taxon>
        <taxon>Candidatus Wildermuthiibacteriota</taxon>
    </lineage>
</organism>